<dbReference type="EMBL" id="JAMQAW010000025">
    <property type="protein sequence ID" value="MCM2390526.1"/>
    <property type="molecule type" value="Genomic_DNA"/>
</dbReference>
<dbReference type="PANTHER" id="PTHR33164">
    <property type="entry name" value="TRANSCRIPTIONAL REGULATOR, MARR FAMILY"/>
    <property type="match status" value="1"/>
</dbReference>
<organism evidence="2 3">
    <name type="scientific">Streptomyces albipurpureus</name>
    <dbReference type="NCBI Taxonomy" id="2897419"/>
    <lineage>
        <taxon>Bacteria</taxon>
        <taxon>Bacillati</taxon>
        <taxon>Actinomycetota</taxon>
        <taxon>Actinomycetes</taxon>
        <taxon>Kitasatosporales</taxon>
        <taxon>Streptomycetaceae</taxon>
        <taxon>Streptomyces</taxon>
    </lineage>
</organism>
<keyword evidence="3" id="KW-1185">Reference proteome</keyword>
<evidence type="ECO:0000313" key="2">
    <source>
        <dbReference type="EMBL" id="MCM2390526.1"/>
    </source>
</evidence>
<reference evidence="2" key="1">
    <citation type="submission" date="2022-06" db="EMBL/GenBank/DDBJ databases">
        <title>Genome public.</title>
        <authorList>
            <person name="Sun Q."/>
        </authorList>
    </citation>
    <scope>NUCLEOTIDE SEQUENCE</scope>
    <source>
        <strain evidence="2">CWNU-1</strain>
    </source>
</reference>
<sequence>MNAETQFLNEPEGRAWRSYLQMHSALTARTGRLLSRESGLSVADYEILVTLASSPEGRMSSQEVRCGLAWEKSRLSHQVRRMEERGLVAREVNPVDARSAVLCLTARGREVIDEAVPRHMEHVRAHFIALLTPAELELLTRLGERVTNHLACENALDPAGPD</sequence>
<dbReference type="Proteomes" id="UP001431429">
    <property type="component" value="Unassembled WGS sequence"/>
</dbReference>
<dbReference type="SMART" id="SM00347">
    <property type="entry name" value="HTH_MARR"/>
    <property type="match status" value="1"/>
</dbReference>
<evidence type="ECO:0000259" key="1">
    <source>
        <dbReference type="PROSITE" id="PS50995"/>
    </source>
</evidence>
<dbReference type="SUPFAM" id="SSF46785">
    <property type="entry name" value="Winged helix' DNA-binding domain"/>
    <property type="match status" value="1"/>
</dbReference>
<dbReference type="PROSITE" id="PS50995">
    <property type="entry name" value="HTH_MARR_2"/>
    <property type="match status" value="1"/>
</dbReference>
<proteinExistence type="predicted"/>
<evidence type="ECO:0000313" key="3">
    <source>
        <dbReference type="Proteomes" id="UP001431429"/>
    </source>
</evidence>
<dbReference type="InterPro" id="IPR036388">
    <property type="entry name" value="WH-like_DNA-bd_sf"/>
</dbReference>
<dbReference type="PANTHER" id="PTHR33164:SF99">
    <property type="entry name" value="MARR FAMILY REGULATORY PROTEIN"/>
    <property type="match status" value="1"/>
</dbReference>
<dbReference type="InterPro" id="IPR000835">
    <property type="entry name" value="HTH_MarR-typ"/>
</dbReference>
<feature type="domain" description="HTH marR-type" evidence="1">
    <location>
        <begin position="12"/>
        <end position="148"/>
    </location>
</feature>
<dbReference type="InterPro" id="IPR039422">
    <property type="entry name" value="MarR/SlyA-like"/>
</dbReference>
<protein>
    <submittedName>
        <fullName evidence="2">MarR family winged helix-turn-helix transcriptional regulator</fullName>
    </submittedName>
</protein>
<gene>
    <name evidence="2" type="ORF">NBG84_19870</name>
</gene>
<name>A0ABT0UQ85_9ACTN</name>
<dbReference type="RefSeq" id="WP_250920868.1">
    <property type="nucleotide sequence ID" value="NZ_JAMQAW010000025.1"/>
</dbReference>
<dbReference type="Gene3D" id="1.10.10.10">
    <property type="entry name" value="Winged helix-like DNA-binding domain superfamily/Winged helix DNA-binding domain"/>
    <property type="match status" value="1"/>
</dbReference>
<dbReference type="InterPro" id="IPR036390">
    <property type="entry name" value="WH_DNA-bd_sf"/>
</dbReference>
<dbReference type="Pfam" id="PF12802">
    <property type="entry name" value="MarR_2"/>
    <property type="match status" value="1"/>
</dbReference>
<comment type="caution">
    <text evidence="2">The sequence shown here is derived from an EMBL/GenBank/DDBJ whole genome shotgun (WGS) entry which is preliminary data.</text>
</comment>
<accession>A0ABT0UQ85</accession>